<protein>
    <submittedName>
        <fullName evidence="2">Uncharacterized protein</fullName>
    </submittedName>
</protein>
<evidence type="ECO:0000313" key="1">
    <source>
        <dbReference type="EMBL" id="KWV49055.1"/>
    </source>
</evidence>
<accession>A0A109JHQ5</accession>
<dbReference type="EMBL" id="LNCD01000018">
    <property type="protein sequence ID" value="KWV58898.1"/>
    <property type="molecule type" value="Genomic_DNA"/>
</dbReference>
<dbReference type="OrthoDB" id="8086008at2"/>
<dbReference type="RefSeq" id="WP_028747014.1">
    <property type="nucleotide sequence ID" value="NZ_LNCD01000018.1"/>
</dbReference>
<gene>
    <name evidence="2" type="ORF">AS026_11135</name>
    <name evidence="1" type="ORF">AS026_11510</name>
    <name evidence="3" type="ORF">AS026_29950</name>
</gene>
<evidence type="ECO:0000313" key="2">
    <source>
        <dbReference type="EMBL" id="KWV49166.1"/>
    </source>
</evidence>
<keyword evidence="4" id="KW-1185">Reference proteome</keyword>
<dbReference type="EMBL" id="LNCD01000092">
    <property type="protein sequence ID" value="KWV49166.1"/>
    <property type="molecule type" value="Genomic_DNA"/>
</dbReference>
<evidence type="ECO:0000313" key="4">
    <source>
        <dbReference type="Proteomes" id="UP000068164"/>
    </source>
</evidence>
<evidence type="ECO:0000313" key="3">
    <source>
        <dbReference type="EMBL" id="KWV58898.1"/>
    </source>
</evidence>
<dbReference type="EMBL" id="LNCD01000093">
    <property type="protein sequence ID" value="KWV49055.1"/>
    <property type="molecule type" value="Genomic_DNA"/>
</dbReference>
<dbReference type="AlphaFoldDB" id="A0A109JHQ5"/>
<comment type="caution">
    <text evidence="2">The sequence shown here is derived from an EMBL/GenBank/DDBJ whole genome shotgun (WGS) entry which is preliminary data.</text>
</comment>
<dbReference type="Proteomes" id="UP000068164">
    <property type="component" value="Unassembled WGS sequence"/>
</dbReference>
<proteinExistence type="predicted"/>
<organism evidence="2 4">
    <name type="scientific">Rhizobium altiplani</name>
    <dbReference type="NCBI Taxonomy" id="1864509"/>
    <lineage>
        <taxon>Bacteria</taxon>
        <taxon>Pseudomonadati</taxon>
        <taxon>Pseudomonadota</taxon>
        <taxon>Alphaproteobacteria</taxon>
        <taxon>Hyphomicrobiales</taxon>
        <taxon>Rhizobiaceae</taxon>
        <taxon>Rhizobium/Agrobacterium group</taxon>
        <taxon>Rhizobium</taxon>
    </lineage>
</organism>
<name>A0A109JHQ5_9HYPH</name>
<sequence>MDDTVQIGSRGDFGLWAIEVAKQIVGEQGFELAQAARDGTEDDLRTAGNALGQAITNALLEVFDGLLDGPPADAT</sequence>
<reference evidence="2 4" key="1">
    <citation type="submission" date="2015-11" db="EMBL/GenBank/DDBJ databases">
        <title>Draft Genome Sequence of the Strain BR 10423 (Rhizobium sp.) isolated from nodules of Mimosa pudica.</title>
        <authorList>
            <person name="Barauna A.C."/>
            <person name="Zilli J.E."/>
            <person name="Simoes-Araujo J.L."/>
            <person name="Reis V.M."/>
            <person name="James E.K."/>
            <person name="Reis F.B.Jr."/>
            <person name="Rouws L.F."/>
            <person name="Passos S.R."/>
            <person name="Gois S.R."/>
        </authorList>
    </citation>
    <scope>NUCLEOTIDE SEQUENCE [LARGE SCALE GENOMIC DNA]</scope>
    <source>
        <strain evidence="2 4">BR10423</strain>
    </source>
</reference>